<dbReference type="SUPFAM" id="SSF50494">
    <property type="entry name" value="Trypsin-like serine proteases"/>
    <property type="match status" value="1"/>
</dbReference>
<dbReference type="Gene3D" id="2.40.10.120">
    <property type="match status" value="1"/>
</dbReference>
<evidence type="ECO:0000313" key="5">
    <source>
        <dbReference type="Proteomes" id="UP000605427"/>
    </source>
</evidence>
<dbReference type="PANTHER" id="PTHR43343">
    <property type="entry name" value="PEPTIDASE S12"/>
    <property type="match status" value="1"/>
</dbReference>
<dbReference type="InterPro" id="IPR009003">
    <property type="entry name" value="Peptidase_S1_PA"/>
</dbReference>
<dbReference type="EMBL" id="BMDD01000002">
    <property type="protein sequence ID" value="GGH77122.1"/>
    <property type="molecule type" value="Genomic_DNA"/>
</dbReference>
<gene>
    <name evidence="4" type="ORF">GCM10007362_20400</name>
</gene>
<dbReference type="RefSeq" id="WP_172243087.1">
    <property type="nucleotide sequence ID" value="NZ_BMDD01000002.1"/>
</dbReference>
<evidence type="ECO:0000256" key="2">
    <source>
        <dbReference type="ARBA" id="ARBA00022801"/>
    </source>
</evidence>
<keyword evidence="1" id="KW-0645">Protease</keyword>
<evidence type="ECO:0000256" key="1">
    <source>
        <dbReference type="ARBA" id="ARBA00022670"/>
    </source>
</evidence>
<dbReference type="Pfam" id="PF13365">
    <property type="entry name" value="Trypsin_2"/>
    <property type="match status" value="1"/>
</dbReference>
<proteinExistence type="predicted"/>
<evidence type="ECO:0000313" key="4">
    <source>
        <dbReference type="EMBL" id="GGH77122.1"/>
    </source>
</evidence>
<accession>A0ABQ1ZUA8</accession>
<dbReference type="InterPro" id="IPR051201">
    <property type="entry name" value="Chloro_Bact_Ser_Proteases"/>
</dbReference>
<keyword evidence="3" id="KW-0720">Serine protease</keyword>
<dbReference type="PANTHER" id="PTHR43343:SF3">
    <property type="entry name" value="PROTEASE DO-LIKE 8, CHLOROPLASTIC"/>
    <property type="match status" value="1"/>
</dbReference>
<keyword evidence="5" id="KW-1185">Reference proteome</keyword>
<dbReference type="Proteomes" id="UP000605427">
    <property type="component" value="Unassembled WGS sequence"/>
</dbReference>
<reference evidence="5" key="1">
    <citation type="journal article" date="2019" name="Int. J. Syst. Evol. Microbiol.">
        <title>The Global Catalogue of Microorganisms (GCM) 10K type strain sequencing project: providing services to taxonomists for standard genome sequencing and annotation.</title>
        <authorList>
            <consortium name="The Broad Institute Genomics Platform"/>
            <consortium name="The Broad Institute Genome Sequencing Center for Infectious Disease"/>
            <person name="Wu L."/>
            <person name="Ma J."/>
        </authorList>
    </citation>
    <scope>NUCLEOTIDE SEQUENCE [LARGE SCALE GENOMIC DNA]</scope>
    <source>
        <strain evidence="5">CCM 8702</strain>
    </source>
</reference>
<dbReference type="InterPro" id="IPR001940">
    <property type="entry name" value="Peptidase_S1C"/>
</dbReference>
<organism evidence="4 5">
    <name type="scientific">Saccharibacillus endophyticus</name>
    <dbReference type="NCBI Taxonomy" id="2060666"/>
    <lineage>
        <taxon>Bacteria</taxon>
        <taxon>Bacillati</taxon>
        <taxon>Bacillota</taxon>
        <taxon>Bacilli</taxon>
        <taxon>Bacillales</taxon>
        <taxon>Paenibacillaceae</taxon>
        <taxon>Saccharibacillus</taxon>
    </lineage>
</organism>
<dbReference type="PRINTS" id="PR00834">
    <property type="entry name" value="PROTEASES2C"/>
</dbReference>
<sequence length="396" mass="42008">MRKGWIFSGLASLLIVAGTGGAAWYVLDAVPQELSGAPILAATAAAKTTATPTTKVPTTDVKKATESEEPKTLTLKEIIAETQKKVVMIELADGSLGSGFLYNEQGDVITNAHVVAGAREVKIRTADARILDGEVIGAGTDTDIAVVRVPDLAGEKPLQLAKKTAELGDEVLALGSPLGLQNTVTTGIISGTGRDLTIDPYVYRNLYQISAPIAPGNSGGPLVDATTGAVLGINSAKMTEENSIGFSIPVVDIRDTVEKWSKNPGSDLPELVSNDSESIGDSEWDITDEAEYLVALYYESLSAKDYVAAYALLGSSWQSGTDYNGFRDGYINTGDIWVDSISSKRNDDGDVTVTLNITAEERQDSGTVYTGYRLKYQVGYENGTMKIFSGKGEKLS</sequence>
<protein>
    <recommendedName>
        <fullName evidence="6">Serine protease</fullName>
    </recommendedName>
</protein>
<keyword evidence="2" id="KW-0378">Hydrolase</keyword>
<comment type="caution">
    <text evidence="4">The sequence shown here is derived from an EMBL/GenBank/DDBJ whole genome shotgun (WGS) entry which is preliminary data.</text>
</comment>
<evidence type="ECO:0000256" key="3">
    <source>
        <dbReference type="ARBA" id="ARBA00022825"/>
    </source>
</evidence>
<evidence type="ECO:0008006" key="6">
    <source>
        <dbReference type="Google" id="ProtNLM"/>
    </source>
</evidence>
<name>A0ABQ1ZUA8_9BACL</name>